<proteinExistence type="predicted"/>
<dbReference type="EMBL" id="JAHBMH010000044">
    <property type="protein sequence ID" value="KAK1936421.1"/>
    <property type="molecule type" value="Genomic_DNA"/>
</dbReference>
<evidence type="ECO:0000313" key="3">
    <source>
        <dbReference type="Proteomes" id="UP001195914"/>
    </source>
</evidence>
<organism evidence="2 3">
    <name type="scientific">Babesia divergens</name>
    <dbReference type="NCBI Taxonomy" id="32595"/>
    <lineage>
        <taxon>Eukaryota</taxon>
        <taxon>Sar</taxon>
        <taxon>Alveolata</taxon>
        <taxon>Apicomplexa</taxon>
        <taxon>Aconoidasida</taxon>
        <taxon>Piroplasmida</taxon>
        <taxon>Babesiidae</taxon>
        <taxon>Babesia</taxon>
    </lineage>
</organism>
<comment type="caution">
    <text evidence="2">The sequence shown here is derived from an EMBL/GenBank/DDBJ whole genome shotgun (WGS) entry which is preliminary data.</text>
</comment>
<protein>
    <submittedName>
        <fullName evidence="2">RAP-1 related antigen (RRA)</fullName>
    </submittedName>
</protein>
<evidence type="ECO:0000313" key="2">
    <source>
        <dbReference type="EMBL" id="KAK1936421.1"/>
    </source>
</evidence>
<dbReference type="Proteomes" id="UP001195914">
    <property type="component" value="Unassembled WGS sequence"/>
</dbReference>
<feature type="signal peptide" evidence="1">
    <location>
        <begin position="1"/>
        <end position="15"/>
    </location>
</feature>
<dbReference type="AlphaFoldDB" id="A0AAD9GDW4"/>
<dbReference type="InterPro" id="IPR004318">
    <property type="entry name" value="RAP-1"/>
</dbReference>
<reference evidence="2" key="1">
    <citation type="journal article" date="2014" name="Nucleic Acids Res.">
        <title>The evolutionary dynamics of variant antigen genes in Babesia reveal a history of genomic innovation underlying host-parasite interaction.</title>
        <authorList>
            <person name="Jackson A.P."/>
            <person name="Otto T.D."/>
            <person name="Darby A."/>
            <person name="Ramaprasad A."/>
            <person name="Xia D."/>
            <person name="Echaide I.E."/>
            <person name="Farber M."/>
            <person name="Gahlot S."/>
            <person name="Gamble J."/>
            <person name="Gupta D."/>
            <person name="Gupta Y."/>
            <person name="Jackson L."/>
            <person name="Malandrin L."/>
            <person name="Malas T.B."/>
            <person name="Moussa E."/>
            <person name="Nair M."/>
            <person name="Reid A.J."/>
            <person name="Sanders M."/>
            <person name="Sharma J."/>
            <person name="Tracey A."/>
            <person name="Quail M.A."/>
            <person name="Weir W."/>
            <person name="Wastling J.M."/>
            <person name="Hall N."/>
            <person name="Willadsen P."/>
            <person name="Lingelbach K."/>
            <person name="Shiels B."/>
            <person name="Tait A."/>
            <person name="Berriman M."/>
            <person name="Allred D.R."/>
            <person name="Pain A."/>
        </authorList>
    </citation>
    <scope>NUCLEOTIDE SEQUENCE</scope>
    <source>
        <strain evidence="2">1802A</strain>
    </source>
</reference>
<gene>
    <name evidence="2" type="ORF">X943_003350</name>
</gene>
<evidence type="ECO:0000256" key="1">
    <source>
        <dbReference type="SAM" id="SignalP"/>
    </source>
</evidence>
<keyword evidence="1" id="KW-0732">Signal</keyword>
<name>A0AAD9GDW4_BABDI</name>
<reference evidence="2" key="2">
    <citation type="submission" date="2021-05" db="EMBL/GenBank/DDBJ databases">
        <authorList>
            <person name="Pain A."/>
        </authorList>
    </citation>
    <scope>NUCLEOTIDE SEQUENCE</scope>
    <source>
        <strain evidence="2">1802A</strain>
    </source>
</reference>
<keyword evidence="3" id="KW-1185">Reference proteome</keyword>
<accession>A0AAD9GDW4</accession>
<sequence>MRALLLLITVQPLLGIALQLESKQSRVSVQRNLSKIAKKVPGLNGKNDYLLFELEKVRMIEQRMREISEGDKLLVERVCKGFSDEEDCAANAMLYIERCKRGGCMKLNYEKQPLKEDDQPIALPNIYQLETAYYIFGLVLKDYRIDNGIARLKLSSKSKSNFYRIFMAALVRSNLSFSAQFRQHINAFLTRYLYMATLYYKTYTSMERIKTMLQNYIGSRNSWFEKRIRRVLKRIVMINRKDYDKTIDARYIVNMTVDFRQYMLNLQRNHAVFAALYSKIVVETLIHTAGELAEKSRQSVFRRASEGAKNAFEKLSWRSLNPFTALKRWVTGMNTHDIVKPFDEFVEAANDLD</sequence>
<dbReference type="Pfam" id="PF03085">
    <property type="entry name" value="RAP-1"/>
    <property type="match status" value="1"/>
</dbReference>
<feature type="chain" id="PRO_5042028677" evidence="1">
    <location>
        <begin position="16"/>
        <end position="353"/>
    </location>
</feature>